<sequence length="253" mass="27811">MSTDRVEETSAARPGDEERGATENMTFQPIPSPNIWNTPELYEIENRGVDPDGLIWDAMRSVQSWDGLRVLDVGCGTGFHLPLLASTAASVIGVEPHEPLVRLAQARVADLPSVDVRLGGAESLPVEDASIDVMHNRWAYFFGAGCEPGLAELDRVMAPGGVAFVIDNDASRSTFGAWFAASLPAYDPAGVERFWARQGWTSIPVLMRWQFDSREDFEAVVGIEFATRHAAQILASHEGTGVDYAVFVRWKRY</sequence>
<keyword evidence="3" id="KW-0489">Methyltransferase</keyword>
<dbReference type="GO" id="GO:0032259">
    <property type="term" value="P:methylation"/>
    <property type="evidence" value="ECO:0007669"/>
    <property type="project" value="UniProtKB-KW"/>
</dbReference>
<reference evidence="4" key="1">
    <citation type="submission" date="2016-10" db="EMBL/GenBank/DDBJ databases">
        <authorList>
            <person name="Varghese N."/>
            <person name="Submissions S."/>
        </authorList>
    </citation>
    <scope>NUCLEOTIDE SEQUENCE [LARGE SCALE GENOMIC DNA]</scope>
    <source>
        <strain evidence="4">DSM 22951</strain>
    </source>
</reference>
<feature type="compositionally biased region" description="Polar residues" evidence="1">
    <location>
        <begin position="23"/>
        <end position="32"/>
    </location>
</feature>
<dbReference type="GO" id="GO:0008757">
    <property type="term" value="F:S-adenosylmethionine-dependent methyltransferase activity"/>
    <property type="evidence" value="ECO:0007669"/>
    <property type="project" value="InterPro"/>
</dbReference>
<gene>
    <name evidence="3" type="ORF">SAMN04489750_0093</name>
</gene>
<feature type="domain" description="Methyltransferase type 11" evidence="2">
    <location>
        <begin position="71"/>
        <end position="164"/>
    </location>
</feature>
<organism evidence="3 4">
    <name type="scientific">Branchiibius hedensis</name>
    <dbReference type="NCBI Taxonomy" id="672460"/>
    <lineage>
        <taxon>Bacteria</taxon>
        <taxon>Bacillati</taxon>
        <taxon>Actinomycetota</taxon>
        <taxon>Actinomycetes</taxon>
        <taxon>Micrococcales</taxon>
        <taxon>Dermacoccaceae</taxon>
        <taxon>Branchiibius</taxon>
    </lineage>
</organism>
<dbReference type="InterPro" id="IPR050508">
    <property type="entry name" value="Methyltransf_Superfamily"/>
</dbReference>
<protein>
    <submittedName>
        <fullName evidence="3">Methyltransferase domain-containing protein</fullName>
    </submittedName>
</protein>
<evidence type="ECO:0000259" key="2">
    <source>
        <dbReference type="Pfam" id="PF08241"/>
    </source>
</evidence>
<name>A0A2Y8ZND8_9MICO</name>
<dbReference type="InterPro" id="IPR029063">
    <property type="entry name" value="SAM-dependent_MTases_sf"/>
</dbReference>
<dbReference type="PANTHER" id="PTHR42912">
    <property type="entry name" value="METHYLTRANSFERASE"/>
    <property type="match status" value="1"/>
</dbReference>
<dbReference type="CDD" id="cd02440">
    <property type="entry name" value="AdoMet_MTases"/>
    <property type="match status" value="1"/>
</dbReference>
<dbReference type="Pfam" id="PF08241">
    <property type="entry name" value="Methyltransf_11"/>
    <property type="match status" value="1"/>
</dbReference>
<keyword evidence="3" id="KW-0808">Transferase</keyword>
<dbReference type="AlphaFoldDB" id="A0A2Y8ZND8"/>
<evidence type="ECO:0000313" key="4">
    <source>
        <dbReference type="Proteomes" id="UP000250028"/>
    </source>
</evidence>
<dbReference type="Proteomes" id="UP000250028">
    <property type="component" value="Unassembled WGS sequence"/>
</dbReference>
<evidence type="ECO:0000256" key="1">
    <source>
        <dbReference type="SAM" id="MobiDB-lite"/>
    </source>
</evidence>
<dbReference type="EMBL" id="UESZ01000001">
    <property type="protein sequence ID" value="SSA32828.1"/>
    <property type="molecule type" value="Genomic_DNA"/>
</dbReference>
<keyword evidence="4" id="KW-1185">Reference proteome</keyword>
<evidence type="ECO:0000313" key="3">
    <source>
        <dbReference type="EMBL" id="SSA32828.1"/>
    </source>
</evidence>
<dbReference type="Gene3D" id="3.40.50.150">
    <property type="entry name" value="Vaccinia Virus protein VP39"/>
    <property type="match status" value="1"/>
</dbReference>
<accession>A0A2Y8ZND8</accession>
<dbReference type="SUPFAM" id="SSF53335">
    <property type="entry name" value="S-adenosyl-L-methionine-dependent methyltransferases"/>
    <property type="match status" value="1"/>
</dbReference>
<dbReference type="PANTHER" id="PTHR42912:SF93">
    <property type="entry name" value="N6-ADENOSINE-METHYLTRANSFERASE TMT1A"/>
    <property type="match status" value="1"/>
</dbReference>
<feature type="compositionally biased region" description="Basic and acidic residues" evidence="1">
    <location>
        <begin position="1"/>
        <end position="21"/>
    </location>
</feature>
<feature type="region of interest" description="Disordered" evidence="1">
    <location>
        <begin position="1"/>
        <end position="32"/>
    </location>
</feature>
<proteinExistence type="predicted"/>
<dbReference type="InterPro" id="IPR013216">
    <property type="entry name" value="Methyltransf_11"/>
</dbReference>